<feature type="non-terminal residue" evidence="1">
    <location>
        <position position="29"/>
    </location>
</feature>
<dbReference type="AlphaFoldDB" id="A0A382CMZ8"/>
<organism evidence="1">
    <name type="scientific">marine metagenome</name>
    <dbReference type="NCBI Taxonomy" id="408172"/>
    <lineage>
        <taxon>unclassified sequences</taxon>
        <taxon>metagenomes</taxon>
        <taxon>ecological metagenomes</taxon>
    </lineage>
</organism>
<reference evidence="1" key="1">
    <citation type="submission" date="2018-05" db="EMBL/GenBank/DDBJ databases">
        <authorList>
            <person name="Lanie J.A."/>
            <person name="Ng W.-L."/>
            <person name="Kazmierczak K.M."/>
            <person name="Andrzejewski T.M."/>
            <person name="Davidsen T.M."/>
            <person name="Wayne K.J."/>
            <person name="Tettelin H."/>
            <person name="Glass J.I."/>
            <person name="Rusch D."/>
            <person name="Podicherti R."/>
            <person name="Tsui H.-C.T."/>
            <person name="Winkler M.E."/>
        </authorList>
    </citation>
    <scope>NUCLEOTIDE SEQUENCE</scope>
</reference>
<protein>
    <submittedName>
        <fullName evidence="1">Uncharacterized protein</fullName>
    </submittedName>
</protein>
<accession>A0A382CMZ8</accession>
<gene>
    <name evidence="1" type="ORF">METZ01_LOCUS180083</name>
</gene>
<name>A0A382CMZ8_9ZZZZ</name>
<proteinExistence type="predicted"/>
<evidence type="ECO:0000313" key="1">
    <source>
        <dbReference type="EMBL" id="SVB27229.1"/>
    </source>
</evidence>
<feature type="non-terminal residue" evidence="1">
    <location>
        <position position="1"/>
    </location>
</feature>
<dbReference type="EMBL" id="UINC01035198">
    <property type="protein sequence ID" value="SVB27229.1"/>
    <property type="molecule type" value="Genomic_DNA"/>
</dbReference>
<sequence>VFEVLKPLPPDAILGIKELFSQDRDPNKV</sequence>